<accession>A0A1Y2DTK1</accession>
<dbReference type="GeneID" id="63770625"/>
<dbReference type="InParanoid" id="A0A1Y2DTK1"/>
<reference evidence="1 2" key="1">
    <citation type="submission" date="2016-07" db="EMBL/GenBank/DDBJ databases">
        <title>Pervasive Adenine N6-methylation of Active Genes in Fungi.</title>
        <authorList>
            <consortium name="DOE Joint Genome Institute"/>
            <person name="Mondo S.J."/>
            <person name="Dannebaum R.O."/>
            <person name="Kuo R.C."/>
            <person name="Labutti K."/>
            <person name="Haridas S."/>
            <person name="Kuo A."/>
            <person name="Salamov A."/>
            <person name="Ahrendt S.R."/>
            <person name="Lipzen A."/>
            <person name="Sullivan W."/>
            <person name="Andreopoulos W.B."/>
            <person name="Clum A."/>
            <person name="Lindquist E."/>
            <person name="Daum C."/>
            <person name="Ramamoorthy G.K."/>
            <person name="Gryganskyi A."/>
            <person name="Culley D."/>
            <person name="Magnuson J.K."/>
            <person name="James T.Y."/>
            <person name="O'Malley M.A."/>
            <person name="Stajich J.E."/>
            <person name="Spatafora J.W."/>
            <person name="Visel A."/>
            <person name="Grigoriev I.V."/>
        </authorList>
    </citation>
    <scope>NUCLEOTIDE SEQUENCE [LARGE SCALE GENOMIC DNA]</scope>
    <source>
        <strain evidence="1 2">CBS 129021</strain>
    </source>
</reference>
<dbReference type="Proteomes" id="UP000193689">
    <property type="component" value="Unassembled WGS sequence"/>
</dbReference>
<sequence length="169" mass="18867">MFDSKPPLNFRISIISEVDPFDGKVFRHVARWGLFAVVAQIGATKTSLLMTTLKCLLLARWSCFGLFLVFDASSVDRSYSSFYDILFVVSWAVNFGFSESGLLKPSNRRTTFCNGSTISLKSGGILPSGCGMCYRTGSSLRSFFASADFDFLFLNTSQNNKPPKRRTWC</sequence>
<evidence type="ECO:0000313" key="1">
    <source>
        <dbReference type="EMBL" id="ORY62590.1"/>
    </source>
</evidence>
<name>A0A1Y2DTK1_9PEZI</name>
<protein>
    <submittedName>
        <fullName evidence="1">Uncharacterized protein</fullName>
    </submittedName>
</protein>
<dbReference type="RefSeq" id="XP_040714426.1">
    <property type="nucleotide sequence ID" value="XM_040854413.1"/>
</dbReference>
<keyword evidence="2" id="KW-1185">Reference proteome</keyword>
<proteinExistence type="predicted"/>
<evidence type="ECO:0000313" key="2">
    <source>
        <dbReference type="Proteomes" id="UP000193689"/>
    </source>
</evidence>
<dbReference type="AlphaFoldDB" id="A0A1Y2DTK1"/>
<gene>
    <name evidence="1" type="ORF">BCR38DRAFT_243345</name>
</gene>
<comment type="caution">
    <text evidence="1">The sequence shown here is derived from an EMBL/GenBank/DDBJ whole genome shotgun (WGS) entry which is preliminary data.</text>
</comment>
<dbReference type="EMBL" id="MCFJ01000009">
    <property type="protein sequence ID" value="ORY62590.1"/>
    <property type="molecule type" value="Genomic_DNA"/>
</dbReference>
<organism evidence="1 2">
    <name type="scientific">Pseudomassariella vexata</name>
    <dbReference type="NCBI Taxonomy" id="1141098"/>
    <lineage>
        <taxon>Eukaryota</taxon>
        <taxon>Fungi</taxon>
        <taxon>Dikarya</taxon>
        <taxon>Ascomycota</taxon>
        <taxon>Pezizomycotina</taxon>
        <taxon>Sordariomycetes</taxon>
        <taxon>Xylariomycetidae</taxon>
        <taxon>Amphisphaeriales</taxon>
        <taxon>Pseudomassariaceae</taxon>
        <taxon>Pseudomassariella</taxon>
    </lineage>
</organism>